<dbReference type="EMBL" id="KZ502937">
    <property type="protein sequence ID" value="PKU70476.1"/>
    <property type="molecule type" value="Genomic_DNA"/>
</dbReference>
<organism evidence="2 3">
    <name type="scientific">Dendrobium catenatum</name>
    <dbReference type="NCBI Taxonomy" id="906689"/>
    <lineage>
        <taxon>Eukaryota</taxon>
        <taxon>Viridiplantae</taxon>
        <taxon>Streptophyta</taxon>
        <taxon>Embryophyta</taxon>
        <taxon>Tracheophyta</taxon>
        <taxon>Spermatophyta</taxon>
        <taxon>Magnoliopsida</taxon>
        <taxon>Liliopsida</taxon>
        <taxon>Asparagales</taxon>
        <taxon>Orchidaceae</taxon>
        <taxon>Epidendroideae</taxon>
        <taxon>Malaxideae</taxon>
        <taxon>Dendrobiinae</taxon>
        <taxon>Dendrobium</taxon>
    </lineage>
</organism>
<proteinExistence type="predicted"/>
<reference evidence="2 3" key="1">
    <citation type="journal article" date="2016" name="Sci. Rep.">
        <title>The Dendrobium catenatum Lindl. genome sequence provides insights into polysaccharide synthase, floral development and adaptive evolution.</title>
        <authorList>
            <person name="Zhang G.Q."/>
            <person name="Xu Q."/>
            <person name="Bian C."/>
            <person name="Tsai W.C."/>
            <person name="Yeh C.M."/>
            <person name="Liu K.W."/>
            <person name="Yoshida K."/>
            <person name="Zhang L.S."/>
            <person name="Chang S.B."/>
            <person name="Chen F."/>
            <person name="Shi Y."/>
            <person name="Su Y.Y."/>
            <person name="Zhang Y.Q."/>
            <person name="Chen L.J."/>
            <person name="Yin Y."/>
            <person name="Lin M."/>
            <person name="Huang H."/>
            <person name="Deng H."/>
            <person name="Wang Z.W."/>
            <person name="Zhu S.L."/>
            <person name="Zhao X."/>
            <person name="Deng C."/>
            <person name="Niu S.C."/>
            <person name="Huang J."/>
            <person name="Wang M."/>
            <person name="Liu G.H."/>
            <person name="Yang H.J."/>
            <person name="Xiao X.J."/>
            <person name="Hsiao Y.Y."/>
            <person name="Wu W.L."/>
            <person name="Chen Y.Y."/>
            <person name="Mitsuda N."/>
            <person name="Ohme-Takagi M."/>
            <person name="Luo Y.B."/>
            <person name="Van de Peer Y."/>
            <person name="Liu Z.J."/>
        </authorList>
    </citation>
    <scope>NUCLEOTIDE SEQUENCE [LARGE SCALE GENOMIC DNA]</scope>
    <source>
        <tissue evidence="2">The whole plant</tissue>
    </source>
</reference>
<feature type="domain" description="60S ribosome subunit biogenesis protein NIP7 pre-PUA" evidence="1">
    <location>
        <begin position="3"/>
        <end position="70"/>
    </location>
</feature>
<dbReference type="STRING" id="906689.A0A2I0W479"/>
<dbReference type="Gene3D" id="3.10.450.220">
    <property type="match status" value="1"/>
</dbReference>
<dbReference type="InterPro" id="IPR040598">
    <property type="entry name" value="NIP7_N"/>
</dbReference>
<gene>
    <name evidence="2" type="ORF">MA16_Dca013512</name>
</gene>
<keyword evidence="3" id="KW-1185">Reference proteome</keyword>
<name>A0A2I0W479_9ASPA</name>
<sequence length="96" mass="11274">MWPLDENETKTVFEKLFNFTGPNLKHIVELLATKGPDEAPGHYCFHLHKNCVYYMNESIIRHATKISHDRSLHRHLYRKVPQLQLFPSNDSISQIS</sequence>
<accession>A0A2I0W479</accession>
<dbReference type="Proteomes" id="UP000233837">
    <property type="component" value="Unassembled WGS sequence"/>
</dbReference>
<evidence type="ECO:0000259" key="1">
    <source>
        <dbReference type="Pfam" id="PF17833"/>
    </source>
</evidence>
<dbReference type="InterPro" id="IPR055359">
    <property type="entry name" value="Nip7_N_euk"/>
</dbReference>
<dbReference type="SUPFAM" id="SSF88802">
    <property type="entry name" value="Pre-PUA domain"/>
    <property type="match status" value="1"/>
</dbReference>
<dbReference type="Pfam" id="PF17833">
    <property type="entry name" value="pre-PUA_NIP7"/>
    <property type="match status" value="1"/>
</dbReference>
<evidence type="ECO:0000313" key="3">
    <source>
        <dbReference type="Proteomes" id="UP000233837"/>
    </source>
</evidence>
<dbReference type="CDD" id="cd21146">
    <property type="entry name" value="Nip7_N_euk"/>
    <property type="match status" value="1"/>
</dbReference>
<protein>
    <recommendedName>
        <fullName evidence="1">60S ribosome subunit biogenesis protein NIP7 pre-PUA domain-containing protein</fullName>
    </recommendedName>
</protein>
<evidence type="ECO:0000313" key="2">
    <source>
        <dbReference type="EMBL" id="PKU70476.1"/>
    </source>
</evidence>
<dbReference type="AlphaFoldDB" id="A0A2I0W479"/>
<reference evidence="2 3" key="2">
    <citation type="journal article" date="2017" name="Nature">
        <title>The Apostasia genome and the evolution of orchids.</title>
        <authorList>
            <person name="Zhang G.Q."/>
            <person name="Liu K.W."/>
            <person name="Li Z."/>
            <person name="Lohaus R."/>
            <person name="Hsiao Y.Y."/>
            <person name="Niu S.C."/>
            <person name="Wang J.Y."/>
            <person name="Lin Y.C."/>
            <person name="Xu Q."/>
            <person name="Chen L.J."/>
            <person name="Yoshida K."/>
            <person name="Fujiwara S."/>
            <person name="Wang Z.W."/>
            <person name="Zhang Y.Q."/>
            <person name="Mitsuda N."/>
            <person name="Wang M."/>
            <person name="Liu G.H."/>
            <person name="Pecoraro L."/>
            <person name="Huang H.X."/>
            <person name="Xiao X.J."/>
            <person name="Lin M."/>
            <person name="Wu X.Y."/>
            <person name="Wu W.L."/>
            <person name="Chen Y.Y."/>
            <person name="Chang S.B."/>
            <person name="Sakamoto S."/>
            <person name="Ohme-Takagi M."/>
            <person name="Yagi M."/>
            <person name="Zeng S.J."/>
            <person name="Shen C.Y."/>
            <person name="Yeh C.M."/>
            <person name="Luo Y.B."/>
            <person name="Tsai W.C."/>
            <person name="Van de Peer Y."/>
            <person name="Liu Z.J."/>
        </authorList>
    </citation>
    <scope>NUCLEOTIDE SEQUENCE [LARGE SCALE GENOMIC DNA]</scope>
    <source>
        <tissue evidence="2">The whole plant</tissue>
    </source>
</reference>